<protein>
    <submittedName>
        <fullName evidence="3">RRM domain-containing protein</fullName>
    </submittedName>
</protein>
<proteinExistence type="predicted"/>
<organism evidence="2 3">
    <name type="scientific">Strongyloides venezuelensis</name>
    <name type="common">Threadworm</name>
    <dbReference type="NCBI Taxonomy" id="75913"/>
    <lineage>
        <taxon>Eukaryota</taxon>
        <taxon>Metazoa</taxon>
        <taxon>Ecdysozoa</taxon>
        <taxon>Nematoda</taxon>
        <taxon>Chromadorea</taxon>
        <taxon>Rhabditida</taxon>
        <taxon>Tylenchina</taxon>
        <taxon>Panagrolaimomorpha</taxon>
        <taxon>Strongyloidoidea</taxon>
        <taxon>Strongyloididae</taxon>
        <taxon>Strongyloides</taxon>
    </lineage>
</organism>
<accession>A0A0K0EYK8</accession>
<reference evidence="3" key="2">
    <citation type="submission" date="2015-08" db="UniProtKB">
        <authorList>
            <consortium name="WormBaseParasite"/>
        </authorList>
    </citation>
    <scope>IDENTIFICATION</scope>
</reference>
<evidence type="ECO:0000313" key="2">
    <source>
        <dbReference type="Proteomes" id="UP000035680"/>
    </source>
</evidence>
<reference evidence="2" key="1">
    <citation type="submission" date="2014-07" db="EMBL/GenBank/DDBJ databases">
        <authorList>
            <person name="Martin A.A"/>
            <person name="De Silva N."/>
        </authorList>
    </citation>
    <scope>NUCLEOTIDE SEQUENCE</scope>
</reference>
<sequence>MVKPPQNGSKCKQSLDLTLSDSHDEVYYFFYEFTCTKEKYIENTICNLDLSSQGGKINFKTSTLRLVSFVIMVTEDRDYRRRSDPYSHRDYSRSRDDRRDRDGDRYKRSNGDRYDDSRSADRYRDSRNSDRERSSERRRSTRDYDYSSRNDRYDDRSSSRRRDDRRDEDRYSRSSRYDDHRSSDRYSDRRSPDRSDRYSSSRRSGGGSRFSDDRTPRGAFRGRGAPRGRGGRGGGRGNAVALHSVVLENLNENCSSVDLMRYGLESVGMPDVADVLGNGVGIIGYHDRSKFEEVKNVLKKENKIPLLNGGFSTLTVGRDQS</sequence>
<dbReference type="AlphaFoldDB" id="A0A0K0EYK8"/>
<feature type="compositionally biased region" description="Basic and acidic residues" evidence="1">
    <location>
        <begin position="80"/>
        <end position="199"/>
    </location>
</feature>
<dbReference type="STRING" id="75913.A0A0K0EYK8"/>
<dbReference type="WBParaSite" id="SVE_0161600.1">
    <property type="protein sequence ID" value="SVE_0161600.1"/>
    <property type="gene ID" value="SVE_0161600"/>
</dbReference>
<evidence type="ECO:0000313" key="3">
    <source>
        <dbReference type="WBParaSite" id="SVE_0161600.1"/>
    </source>
</evidence>
<evidence type="ECO:0000256" key="1">
    <source>
        <dbReference type="SAM" id="MobiDB-lite"/>
    </source>
</evidence>
<name>A0A0K0EYK8_STRVS</name>
<feature type="region of interest" description="Disordered" evidence="1">
    <location>
        <begin position="80"/>
        <end position="237"/>
    </location>
</feature>
<dbReference type="Proteomes" id="UP000035680">
    <property type="component" value="Unassembled WGS sequence"/>
</dbReference>
<keyword evidence="2" id="KW-1185">Reference proteome</keyword>